<dbReference type="EMBL" id="MU254329">
    <property type="protein sequence ID" value="KAG9240851.1"/>
    <property type="molecule type" value="Genomic_DNA"/>
</dbReference>
<sequence>MLALTPGLNTCFSTIILNMIGLMGASEWYEKELAKAGIDPPRTKKGRPRKRLATIFLDEYFNKPLESTSIRSPGKLTPNNREDHSLSLNSAGIQKSILTARRKKLTTHFNRGRTLRNLVQITHLGILFDQDIWSYVKSSKEEINKVALLFQADPQKMKLLSTIDEQVELLVKTGQPDLSRFFDSLESHAIITSEEVSSLRAKYEQEREPVPRGELDTTINRIVERISYSLCKEILSDDDAMMVNGTVELSCGIFDRLRSKEWQNGWDITAILEMTDRPIFVRLGHSTQLHEKDAEGKIIPM</sequence>
<dbReference type="AlphaFoldDB" id="A0A9P7YWA5"/>
<accession>A0A9P7YWA5</accession>
<organism evidence="1 2">
    <name type="scientific">Calycina marina</name>
    <dbReference type="NCBI Taxonomy" id="1763456"/>
    <lineage>
        <taxon>Eukaryota</taxon>
        <taxon>Fungi</taxon>
        <taxon>Dikarya</taxon>
        <taxon>Ascomycota</taxon>
        <taxon>Pezizomycotina</taxon>
        <taxon>Leotiomycetes</taxon>
        <taxon>Helotiales</taxon>
        <taxon>Pezizellaceae</taxon>
        <taxon>Calycina</taxon>
    </lineage>
</organism>
<proteinExistence type="predicted"/>
<reference evidence="1" key="1">
    <citation type="journal article" date="2021" name="IMA Fungus">
        <title>Genomic characterization of three marine fungi, including Emericellopsis atlantica sp. nov. with signatures of a generalist lifestyle and marine biomass degradation.</title>
        <authorList>
            <person name="Hagestad O.C."/>
            <person name="Hou L."/>
            <person name="Andersen J.H."/>
            <person name="Hansen E.H."/>
            <person name="Altermark B."/>
            <person name="Li C."/>
            <person name="Kuhnert E."/>
            <person name="Cox R.J."/>
            <person name="Crous P.W."/>
            <person name="Spatafora J.W."/>
            <person name="Lail K."/>
            <person name="Amirebrahimi M."/>
            <person name="Lipzen A."/>
            <person name="Pangilinan J."/>
            <person name="Andreopoulos W."/>
            <person name="Hayes R.D."/>
            <person name="Ng V."/>
            <person name="Grigoriev I.V."/>
            <person name="Jackson S.A."/>
            <person name="Sutton T.D.S."/>
            <person name="Dobson A.D.W."/>
            <person name="Rama T."/>
        </authorList>
    </citation>
    <scope>NUCLEOTIDE SEQUENCE</scope>
    <source>
        <strain evidence="1">TRa3180A</strain>
    </source>
</reference>
<keyword evidence="2" id="KW-1185">Reference proteome</keyword>
<evidence type="ECO:0000313" key="1">
    <source>
        <dbReference type="EMBL" id="KAG9240851.1"/>
    </source>
</evidence>
<name>A0A9P7YWA5_9HELO</name>
<evidence type="ECO:0000313" key="2">
    <source>
        <dbReference type="Proteomes" id="UP000887226"/>
    </source>
</evidence>
<protein>
    <submittedName>
        <fullName evidence="1">Uncharacterized protein</fullName>
    </submittedName>
</protein>
<dbReference type="OrthoDB" id="3557246at2759"/>
<gene>
    <name evidence="1" type="ORF">BJ878DRAFT_263839</name>
</gene>
<comment type="caution">
    <text evidence="1">The sequence shown here is derived from an EMBL/GenBank/DDBJ whole genome shotgun (WGS) entry which is preliminary data.</text>
</comment>
<dbReference type="Proteomes" id="UP000887226">
    <property type="component" value="Unassembled WGS sequence"/>
</dbReference>